<name>A0A9P5NP17_GYMJU</name>
<evidence type="ECO:0000313" key="3">
    <source>
        <dbReference type="Proteomes" id="UP000724874"/>
    </source>
</evidence>
<dbReference type="EMBL" id="JADNYJ010000056">
    <property type="protein sequence ID" value="KAF8898059.1"/>
    <property type="molecule type" value="Genomic_DNA"/>
</dbReference>
<sequence length="113" mass="12848">MGFCPKGLWVMGYGGLMGFWTKIPVHRVGGPKKVWVLWGYGLSRSWVMRVPTVVSWGLLNIRILFPPQHSVCHWARVVRSGSMATRSGEAIRTVQEPPRRRRARGDIVQAEHL</sequence>
<evidence type="ECO:0000256" key="1">
    <source>
        <dbReference type="SAM" id="MobiDB-lite"/>
    </source>
</evidence>
<dbReference type="Proteomes" id="UP000724874">
    <property type="component" value="Unassembled WGS sequence"/>
</dbReference>
<feature type="region of interest" description="Disordered" evidence="1">
    <location>
        <begin position="88"/>
        <end position="113"/>
    </location>
</feature>
<dbReference type="AlphaFoldDB" id="A0A9P5NP17"/>
<proteinExistence type="predicted"/>
<evidence type="ECO:0000313" key="2">
    <source>
        <dbReference type="EMBL" id="KAF8898059.1"/>
    </source>
</evidence>
<dbReference type="OrthoDB" id="3033472at2759"/>
<accession>A0A9P5NP17</accession>
<protein>
    <submittedName>
        <fullName evidence="2">Uncharacterized protein</fullName>
    </submittedName>
</protein>
<reference evidence="2" key="1">
    <citation type="submission" date="2020-11" db="EMBL/GenBank/DDBJ databases">
        <authorList>
            <consortium name="DOE Joint Genome Institute"/>
            <person name="Ahrendt S."/>
            <person name="Riley R."/>
            <person name="Andreopoulos W."/>
            <person name="LaButti K."/>
            <person name="Pangilinan J."/>
            <person name="Ruiz-duenas F.J."/>
            <person name="Barrasa J.M."/>
            <person name="Sanchez-Garcia M."/>
            <person name="Camarero S."/>
            <person name="Miyauchi S."/>
            <person name="Serrano A."/>
            <person name="Linde D."/>
            <person name="Babiker R."/>
            <person name="Drula E."/>
            <person name="Ayuso-Fernandez I."/>
            <person name="Pacheco R."/>
            <person name="Padilla G."/>
            <person name="Ferreira P."/>
            <person name="Barriuso J."/>
            <person name="Kellner H."/>
            <person name="Castanera R."/>
            <person name="Alfaro M."/>
            <person name="Ramirez L."/>
            <person name="Pisabarro A.G."/>
            <person name="Kuo A."/>
            <person name="Tritt A."/>
            <person name="Lipzen A."/>
            <person name="He G."/>
            <person name="Yan M."/>
            <person name="Ng V."/>
            <person name="Cullen D."/>
            <person name="Martin F."/>
            <person name="Rosso M.-N."/>
            <person name="Henrissat B."/>
            <person name="Hibbett D."/>
            <person name="Martinez A.T."/>
            <person name="Grigoriev I.V."/>
        </authorList>
    </citation>
    <scope>NUCLEOTIDE SEQUENCE</scope>
    <source>
        <strain evidence="2">AH 44721</strain>
    </source>
</reference>
<comment type="caution">
    <text evidence="2">The sequence shown here is derived from an EMBL/GenBank/DDBJ whole genome shotgun (WGS) entry which is preliminary data.</text>
</comment>
<keyword evidence="3" id="KW-1185">Reference proteome</keyword>
<gene>
    <name evidence="2" type="ORF">CPB84DRAFT_1927065</name>
</gene>
<organism evidence="2 3">
    <name type="scientific">Gymnopilus junonius</name>
    <name type="common">Spectacular rustgill mushroom</name>
    <name type="synonym">Gymnopilus spectabilis subsp. junonius</name>
    <dbReference type="NCBI Taxonomy" id="109634"/>
    <lineage>
        <taxon>Eukaryota</taxon>
        <taxon>Fungi</taxon>
        <taxon>Dikarya</taxon>
        <taxon>Basidiomycota</taxon>
        <taxon>Agaricomycotina</taxon>
        <taxon>Agaricomycetes</taxon>
        <taxon>Agaricomycetidae</taxon>
        <taxon>Agaricales</taxon>
        <taxon>Agaricineae</taxon>
        <taxon>Hymenogastraceae</taxon>
        <taxon>Gymnopilus</taxon>
    </lineage>
</organism>